<keyword evidence="2" id="KW-0238">DNA-binding</keyword>
<dbReference type="GO" id="GO:0003677">
    <property type="term" value="F:DNA binding"/>
    <property type="evidence" value="ECO:0007669"/>
    <property type="project" value="UniProtKB-KW"/>
</dbReference>
<feature type="domain" description="HTH rpiR-type" evidence="4">
    <location>
        <begin position="5"/>
        <end position="81"/>
    </location>
</feature>
<dbReference type="InterPro" id="IPR001347">
    <property type="entry name" value="SIS_dom"/>
</dbReference>
<dbReference type="SUPFAM" id="SSF46689">
    <property type="entry name" value="Homeodomain-like"/>
    <property type="match status" value="1"/>
</dbReference>
<dbReference type="PROSITE" id="PS51071">
    <property type="entry name" value="HTH_RPIR"/>
    <property type="match status" value="1"/>
</dbReference>
<dbReference type="Proteomes" id="UP000601522">
    <property type="component" value="Unassembled WGS sequence"/>
</dbReference>
<accession>A0A926IMK9</accession>
<name>A0A926IMK9_9FIRM</name>
<dbReference type="Gene3D" id="3.40.50.10490">
    <property type="entry name" value="Glucose-6-phosphate isomerase like protein, domain 1"/>
    <property type="match status" value="1"/>
</dbReference>
<dbReference type="InterPro" id="IPR035472">
    <property type="entry name" value="RpiR-like_SIS"/>
</dbReference>
<proteinExistence type="predicted"/>
<feature type="domain" description="SIS" evidence="5">
    <location>
        <begin position="128"/>
        <end position="267"/>
    </location>
</feature>
<keyword evidence="7" id="KW-1185">Reference proteome</keyword>
<gene>
    <name evidence="6" type="ORF">H8689_05325</name>
</gene>
<dbReference type="GO" id="GO:1901135">
    <property type="term" value="P:carbohydrate derivative metabolic process"/>
    <property type="evidence" value="ECO:0007669"/>
    <property type="project" value="InterPro"/>
</dbReference>
<evidence type="ECO:0000259" key="4">
    <source>
        <dbReference type="PROSITE" id="PS51071"/>
    </source>
</evidence>
<sequence>MNRNLDLIELIQNSYPKFSKGHKIIANYIINNYDKAAFMTAVALGEATGVSESTVVRFAIRLGYDGYRELQNDLQELIKNKLTTVQRLHLADNKYGDNKDFVPKIMERDMDNIKKIINEFDFSSFEKAIDIILKSNQIYILGLRSSAFLAGYLSFYLNFLFSNIKLVSPGPNDIFEQFLNITSDDVIIIITYPRYSKRIIDVLEYAKEKGTKIITITDSFNSPAAQKADVALIASSDMLSFVDSLVAPMSLINAFIIALGIEKKDNLNNYFEDLEEIWKKYGIYNDDSLEY</sequence>
<dbReference type="InterPro" id="IPR009057">
    <property type="entry name" value="Homeodomain-like_sf"/>
</dbReference>
<dbReference type="PROSITE" id="PS51464">
    <property type="entry name" value="SIS"/>
    <property type="match status" value="1"/>
</dbReference>
<keyword evidence="1" id="KW-0805">Transcription regulation</keyword>
<dbReference type="InterPro" id="IPR036388">
    <property type="entry name" value="WH-like_DNA-bd_sf"/>
</dbReference>
<organism evidence="6 7">
    <name type="scientific">Wansuia hejianensis</name>
    <dbReference type="NCBI Taxonomy" id="2763667"/>
    <lineage>
        <taxon>Bacteria</taxon>
        <taxon>Bacillati</taxon>
        <taxon>Bacillota</taxon>
        <taxon>Clostridia</taxon>
        <taxon>Lachnospirales</taxon>
        <taxon>Lachnospiraceae</taxon>
        <taxon>Wansuia</taxon>
    </lineage>
</organism>
<evidence type="ECO:0000313" key="7">
    <source>
        <dbReference type="Proteomes" id="UP000601522"/>
    </source>
</evidence>
<dbReference type="GO" id="GO:0097367">
    <property type="term" value="F:carbohydrate derivative binding"/>
    <property type="evidence" value="ECO:0007669"/>
    <property type="project" value="InterPro"/>
</dbReference>
<keyword evidence="3" id="KW-0804">Transcription</keyword>
<evidence type="ECO:0000256" key="3">
    <source>
        <dbReference type="ARBA" id="ARBA00023163"/>
    </source>
</evidence>
<evidence type="ECO:0000256" key="1">
    <source>
        <dbReference type="ARBA" id="ARBA00023015"/>
    </source>
</evidence>
<dbReference type="Pfam" id="PF01380">
    <property type="entry name" value="SIS"/>
    <property type="match status" value="1"/>
</dbReference>
<dbReference type="EMBL" id="JACRTK010000002">
    <property type="protein sequence ID" value="MBC8590550.1"/>
    <property type="molecule type" value="Genomic_DNA"/>
</dbReference>
<evidence type="ECO:0000313" key="6">
    <source>
        <dbReference type="EMBL" id="MBC8590550.1"/>
    </source>
</evidence>
<evidence type="ECO:0000256" key="2">
    <source>
        <dbReference type="ARBA" id="ARBA00023125"/>
    </source>
</evidence>
<dbReference type="RefSeq" id="WP_249323388.1">
    <property type="nucleotide sequence ID" value="NZ_JACRTK010000002.1"/>
</dbReference>
<dbReference type="SUPFAM" id="SSF53697">
    <property type="entry name" value="SIS domain"/>
    <property type="match status" value="1"/>
</dbReference>
<dbReference type="GO" id="GO:0003700">
    <property type="term" value="F:DNA-binding transcription factor activity"/>
    <property type="evidence" value="ECO:0007669"/>
    <property type="project" value="InterPro"/>
</dbReference>
<dbReference type="Pfam" id="PF01418">
    <property type="entry name" value="HTH_6"/>
    <property type="match status" value="1"/>
</dbReference>
<dbReference type="PANTHER" id="PTHR30514">
    <property type="entry name" value="GLUCOKINASE"/>
    <property type="match status" value="1"/>
</dbReference>
<protein>
    <submittedName>
        <fullName evidence="6">MurR/RpiR family transcriptional regulator</fullName>
    </submittedName>
</protein>
<evidence type="ECO:0000259" key="5">
    <source>
        <dbReference type="PROSITE" id="PS51464"/>
    </source>
</evidence>
<comment type="caution">
    <text evidence="6">The sequence shown here is derived from an EMBL/GenBank/DDBJ whole genome shotgun (WGS) entry which is preliminary data.</text>
</comment>
<dbReference type="PANTHER" id="PTHR30514:SF18">
    <property type="entry name" value="RPIR-FAMILY TRANSCRIPTIONAL REGULATOR"/>
    <property type="match status" value="1"/>
</dbReference>
<dbReference type="Gene3D" id="1.10.10.10">
    <property type="entry name" value="Winged helix-like DNA-binding domain superfamily/Winged helix DNA-binding domain"/>
    <property type="match status" value="1"/>
</dbReference>
<dbReference type="InterPro" id="IPR000281">
    <property type="entry name" value="HTH_RpiR"/>
</dbReference>
<reference evidence="6 7" key="1">
    <citation type="submission" date="2020-08" db="EMBL/GenBank/DDBJ databases">
        <title>Genome public.</title>
        <authorList>
            <person name="Liu C."/>
            <person name="Sun Q."/>
        </authorList>
    </citation>
    <scope>NUCLEOTIDE SEQUENCE [LARGE SCALE GENOMIC DNA]</scope>
    <source>
        <strain evidence="6 7">NSJ-26</strain>
    </source>
</reference>
<dbReference type="InterPro" id="IPR047640">
    <property type="entry name" value="RpiR-like"/>
</dbReference>
<dbReference type="CDD" id="cd05013">
    <property type="entry name" value="SIS_RpiR"/>
    <property type="match status" value="1"/>
</dbReference>
<dbReference type="InterPro" id="IPR046348">
    <property type="entry name" value="SIS_dom_sf"/>
</dbReference>
<dbReference type="AlphaFoldDB" id="A0A926IMK9"/>